<dbReference type="RefSeq" id="WP_316374036.1">
    <property type="nucleotide sequence ID" value="NZ_CAMRXC010000240.1"/>
</dbReference>
<organism evidence="5 6">
    <name type="scientific">Clostridium neonatale</name>
    <dbReference type="NCBI Taxonomy" id="137838"/>
    <lineage>
        <taxon>Bacteria</taxon>
        <taxon>Bacillati</taxon>
        <taxon>Bacillota</taxon>
        <taxon>Clostridia</taxon>
        <taxon>Eubacteriales</taxon>
        <taxon>Clostridiaceae</taxon>
        <taxon>Clostridium</taxon>
    </lineage>
</organism>
<evidence type="ECO:0000313" key="5">
    <source>
        <dbReference type="EMBL" id="CAI3557229.1"/>
    </source>
</evidence>
<feature type="domain" description="HTH cro/C1-type" evidence="4">
    <location>
        <begin position="30"/>
        <end position="70"/>
    </location>
</feature>
<proteinExistence type="predicted"/>
<evidence type="ECO:0000256" key="2">
    <source>
        <dbReference type="ARBA" id="ARBA00023125"/>
    </source>
</evidence>
<dbReference type="SUPFAM" id="SSF47413">
    <property type="entry name" value="lambda repressor-like DNA-binding domains"/>
    <property type="match status" value="1"/>
</dbReference>
<keyword evidence="3" id="KW-0804">Transcription</keyword>
<reference evidence="5" key="1">
    <citation type="submission" date="2022-10" db="EMBL/GenBank/DDBJ databases">
        <authorList>
            <person name="Aires J."/>
            <person name="Mesa V."/>
        </authorList>
    </citation>
    <scope>NUCLEOTIDE SEQUENCE</scope>
    <source>
        <strain evidence="5">Clostridium neonatale JD116</strain>
    </source>
</reference>
<gene>
    <name evidence="5" type="ORF">CNEO2_10012</name>
</gene>
<dbReference type="Gene3D" id="1.10.260.40">
    <property type="entry name" value="lambda repressor-like DNA-binding domains"/>
    <property type="match status" value="1"/>
</dbReference>
<dbReference type="PROSITE" id="PS50943">
    <property type="entry name" value="HTH_CROC1"/>
    <property type="match status" value="1"/>
</dbReference>
<dbReference type="InterPro" id="IPR001387">
    <property type="entry name" value="Cro/C1-type_HTH"/>
</dbReference>
<dbReference type="InterPro" id="IPR010982">
    <property type="entry name" value="Lambda_DNA-bd_dom_sf"/>
</dbReference>
<evidence type="ECO:0000256" key="3">
    <source>
        <dbReference type="ARBA" id="ARBA00023163"/>
    </source>
</evidence>
<dbReference type="Proteomes" id="UP001189143">
    <property type="component" value="Unassembled WGS sequence"/>
</dbReference>
<dbReference type="AlphaFoldDB" id="A0AAD1YD56"/>
<dbReference type="Pfam" id="PF13443">
    <property type="entry name" value="HTH_26"/>
    <property type="match status" value="1"/>
</dbReference>
<dbReference type="CDD" id="cd00093">
    <property type="entry name" value="HTH_XRE"/>
    <property type="match status" value="1"/>
</dbReference>
<evidence type="ECO:0000256" key="1">
    <source>
        <dbReference type="ARBA" id="ARBA00023015"/>
    </source>
</evidence>
<accession>A0AAD1YD56</accession>
<evidence type="ECO:0000313" key="6">
    <source>
        <dbReference type="Proteomes" id="UP001189143"/>
    </source>
</evidence>
<dbReference type="PANTHER" id="PTHR40661">
    <property type="match status" value="1"/>
</dbReference>
<keyword evidence="2" id="KW-0238">DNA-binding</keyword>
<keyword evidence="1" id="KW-0805">Transcription regulation</keyword>
<protein>
    <submittedName>
        <fullName evidence="5">Cro/CI family transcriptional regulator</fullName>
    </submittedName>
</protein>
<dbReference type="PANTHER" id="PTHR40661:SF1">
    <property type="entry name" value="HTH CRO_C1-TYPE DOMAIN-CONTAINING PROTEIN"/>
    <property type="match status" value="1"/>
</dbReference>
<comment type="caution">
    <text evidence="5">The sequence shown here is derived from an EMBL/GenBank/DDBJ whole genome shotgun (WGS) entry which is preliminary data.</text>
</comment>
<dbReference type="GO" id="GO:0003677">
    <property type="term" value="F:DNA binding"/>
    <property type="evidence" value="ECO:0007669"/>
    <property type="project" value="UniProtKB-KW"/>
</dbReference>
<dbReference type="EMBL" id="CAMTCP010000111">
    <property type="protein sequence ID" value="CAI3557229.1"/>
    <property type="molecule type" value="Genomic_DNA"/>
</dbReference>
<sequence length="193" mass="22604">MSTKYNVTKEIFSKRLKKLMSDNNETTYSLGEILNLSAATISRYTDGKMAPKITTIYSMATHFNVNPVWLMGYDVKKILETQNNKIELSKEETTLLENYNKLDNEDKNKVVDYTKLLSNQDKYKDLDNATNEISATKEDDEFAKVLEARKKLEQYYKEKPHLMPIASHDKEGNFTEEDYKHDMDIMMNDDLWK</sequence>
<dbReference type="SMART" id="SM00530">
    <property type="entry name" value="HTH_XRE"/>
    <property type="match status" value="1"/>
</dbReference>
<name>A0AAD1YD56_9CLOT</name>
<evidence type="ECO:0000259" key="4">
    <source>
        <dbReference type="PROSITE" id="PS50943"/>
    </source>
</evidence>